<protein>
    <recommendedName>
        <fullName evidence="3">arsenite-transporting ATPase</fullName>
        <ecNumber evidence="3">7.3.2.7</ecNumber>
    </recommendedName>
</protein>
<comment type="similarity">
    <text evidence="1">Belongs to the arsA ATPase family.</text>
</comment>
<evidence type="ECO:0000259" key="4">
    <source>
        <dbReference type="Pfam" id="PF02374"/>
    </source>
</evidence>
<dbReference type="EC" id="7.3.2.7" evidence="3"/>
<evidence type="ECO:0000256" key="2">
    <source>
        <dbReference type="ARBA" id="ARBA00052296"/>
    </source>
</evidence>
<dbReference type="InterPro" id="IPR016300">
    <property type="entry name" value="ATPase_ArsA/GET3"/>
</dbReference>
<dbReference type="EMBL" id="JANHOH010000002">
    <property type="protein sequence ID" value="MCQ6959298.1"/>
    <property type="molecule type" value="Genomic_DNA"/>
</dbReference>
<reference evidence="5 6" key="1">
    <citation type="submission" date="2022-07" db="EMBL/GenBank/DDBJ databases">
        <title>Mucilaginibacter sp. JC4.</title>
        <authorList>
            <person name="Le V."/>
            <person name="Ko S.-R."/>
            <person name="Ahn C.-Y."/>
            <person name="Oh H.-M."/>
        </authorList>
    </citation>
    <scope>NUCLEOTIDE SEQUENCE [LARGE SCALE GENOMIC DNA]</scope>
    <source>
        <strain evidence="5 6">JC4</strain>
    </source>
</reference>
<evidence type="ECO:0000313" key="5">
    <source>
        <dbReference type="EMBL" id="MCQ6959298.1"/>
    </source>
</evidence>
<dbReference type="InterPro" id="IPR027417">
    <property type="entry name" value="P-loop_NTPase"/>
</dbReference>
<feature type="domain" description="ArsA/GET3 Anion-transporting ATPase-like" evidence="4">
    <location>
        <begin position="13"/>
        <end position="60"/>
    </location>
</feature>
<dbReference type="Gene3D" id="3.40.50.300">
    <property type="entry name" value="P-loop containing nucleotide triphosphate hydrolases"/>
    <property type="match status" value="1"/>
</dbReference>
<dbReference type="PANTHER" id="PTHR10803">
    <property type="entry name" value="ARSENICAL PUMP-DRIVING ATPASE ARSENITE-TRANSLOCATING ATPASE"/>
    <property type="match status" value="1"/>
</dbReference>
<comment type="caution">
    <text evidence="5">The sequence shown here is derived from an EMBL/GenBank/DDBJ whole genome shotgun (WGS) entry which is preliminary data.</text>
</comment>
<dbReference type="InterPro" id="IPR025723">
    <property type="entry name" value="ArsA/GET3_ATPase-like"/>
</dbReference>
<dbReference type="PANTHER" id="PTHR10803:SF3">
    <property type="entry name" value="ATPASE GET3"/>
    <property type="match status" value="1"/>
</dbReference>
<name>A0ABT1T3W8_9SPHI</name>
<evidence type="ECO:0000256" key="1">
    <source>
        <dbReference type="ARBA" id="ARBA00011040"/>
    </source>
</evidence>
<comment type="catalytic activity">
    <reaction evidence="2">
        <text>arsenite(in) + ATP + H2O = arsenite(out) + ADP + phosphate + H(+)</text>
        <dbReference type="Rhea" id="RHEA:11348"/>
        <dbReference type="ChEBI" id="CHEBI:15377"/>
        <dbReference type="ChEBI" id="CHEBI:15378"/>
        <dbReference type="ChEBI" id="CHEBI:29242"/>
        <dbReference type="ChEBI" id="CHEBI:30616"/>
        <dbReference type="ChEBI" id="CHEBI:43474"/>
        <dbReference type="ChEBI" id="CHEBI:456216"/>
        <dbReference type="EC" id="7.3.2.7"/>
    </reaction>
</comment>
<evidence type="ECO:0000256" key="3">
    <source>
        <dbReference type="ARBA" id="ARBA00066752"/>
    </source>
</evidence>
<dbReference type="RefSeq" id="WP_256539481.1">
    <property type="nucleotide sequence ID" value="NZ_JANHOH010000002.1"/>
</dbReference>
<gene>
    <name evidence="5" type="ORF">NPE20_15080</name>
</gene>
<keyword evidence="6" id="KW-1185">Reference proteome</keyword>
<organism evidence="5 6">
    <name type="scientific">Mucilaginibacter aquariorum</name>
    <dbReference type="NCBI Taxonomy" id="2967225"/>
    <lineage>
        <taxon>Bacteria</taxon>
        <taxon>Pseudomonadati</taxon>
        <taxon>Bacteroidota</taxon>
        <taxon>Sphingobacteriia</taxon>
        <taxon>Sphingobacteriales</taxon>
        <taxon>Sphingobacteriaceae</taxon>
        <taxon>Mucilaginibacter</taxon>
    </lineage>
</organism>
<dbReference type="Proteomes" id="UP001204376">
    <property type="component" value="Unassembled WGS sequence"/>
</dbReference>
<sequence length="63" mass="6830">MEVTKIIEDCVSRFLFFIDKCGVGKTTLACANAVVLTEKGKNVLFISISPVFNLADSFGQSGR</sequence>
<proteinExistence type="inferred from homology"/>
<accession>A0ABT1T3W8</accession>
<evidence type="ECO:0000313" key="6">
    <source>
        <dbReference type="Proteomes" id="UP001204376"/>
    </source>
</evidence>
<dbReference type="Pfam" id="PF02374">
    <property type="entry name" value="ArsA_ATPase"/>
    <property type="match status" value="1"/>
</dbReference>
<dbReference type="SUPFAM" id="SSF52540">
    <property type="entry name" value="P-loop containing nucleoside triphosphate hydrolases"/>
    <property type="match status" value="1"/>
</dbReference>